<dbReference type="PANTHER" id="PTHR34109:SF1">
    <property type="entry name" value="VOC DOMAIN-CONTAINING PROTEIN"/>
    <property type="match status" value="1"/>
</dbReference>
<dbReference type="Gene3D" id="3.30.720.110">
    <property type="match status" value="1"/>
</dbReference>
<sequence>MTRPQLYSCLRYADAGAAIEFLTALGFTERLVVHDDADPKVVHHAQFAWRDNGGIMFGTDRPDGIGPRPGTACVNLVVESDDQVDATLARALAAGARQLDEVHEPPYGGRSVAVADHEGNIWNIDSYPGA</sequence>
<dbReference type="InterPro" id="IPR004360">
    <property type="entry name" value="Glyas_Fos-R_dOase_dom"/>
</dbReference>
<evidence type="ECO:0000259" key="1">
    <source>
        <dbReference type="PROSITE" id="PS51819"/>
    </source>
</evidence>
<dbReference type="AlphaFoldDB" id="A0A542ED58"/>
<comment type="caution">
    <text evidence="2">The sequence shown here is derived from an EMBL/GenBank/DDBJ whole genome shotgun (WGS) entry which is preliminary data.</text>
</comment>
<dbReference type="PANTHER" id="PTHR34109">
    <property type="entry name" value="BNAUNNG04460D PROTEIN-RELATED"/>
    <property type="match status" value="1"/>
</dbReference>
<dbReference type="RefSeq" id="WP_129624350.1">
    <property type="nucleotide sequence ID" value="NZ_BAABCI010000015.1"/>
</dbReference>
<dbReference type="OrthoDB" id="9809391at2"/>
<dbReference type="PROSITE" id="PS51819">
    <property type="entry name" value="VOC"/>
    <property type="match status" value="1"/>
</dbReference>
<dbReference type="InterPro" id="IPR037523">
    <property type="entry name" value="VOC_core"/>
</dbReference>
<feature type="domain" description="VOC" evidence="1">
    <location>
        <begin position="3"/>
        <end position="127"/>
    </location>
</feature>
<organism evidence="2 3">
    <name type="scientific">Yimella lutea</name>
    <dbReference type="NCBI Taxonomy" id="587872"/>
    <lineage>
        <taxon>Bacteria</taxon>
        <taxon>Bacillati</taxon>
        <taxon>Actinomycetota</taxon>
        <taxon>Actinomycetes</taxon>
        <taxon>Micrococcales</taxon>
        <taxon>Dermacoccaceae</taxon>
        <taxon>Yimella</taxon>
    </lineage>
</organism>
<proteinExistence type="predicted"/>
<evidence type="ECO:0000313" key="3">
    <source>
        <dbReference type="Proteomes" id="UP000320806"/>
    </source>
</evidence>
<keyword evidence="3" id="KW-1185">Reference proteome</keyword>
<evidence type="ECO:0000313" key="2">
    <source>
        <dbReference type="EMBL" id="TQJ13216.1"/>
    </source>
</evidence>
<name>A0A542ED58_9MICO</name>
<dbReference type="SUPFAM" id="SSF54593">
    <property type="entry name" value="Glyoxalase/Bleomycin resistance protein/Dihydroxybiphenyl dioxygenase"/>
    <property type="match status" value="1"/>
</dbReference>
<dbReference type="Proteomes" id="UP000320806">
    <property type="component" value="Unassembled WGS sequence"/>
</dbReference>
<dbReference type="Pfam" id="PF00903">
    <property type="entry name" value="Glyoxalase"/>
    <property type="match status" value="1"/>
</dbReference>
<protein>
    <submittedName>
        <fullName evidence="2">Putative glyoxalase superfamily protein PhnB</fullName>
    </submittedName>
</protein>
<dbReference type="EMBL" id="VFMO01000001">
    <property type="protein sequence ID" value="TQJ13216.1"/>
    <property type="molecule type" value="Genomic_DNA"/>
</dbReference>
<dbReference type="Gene3D" id="3.30.720.120">
    <property type="match status" value="1"/>
</dbReference>
<reference evidence="2 3" key="1">
    <citation type="submission" date="2019-06" db="EMBL/GenBank/DDBJ databases">
        <title>Sequencing the genomes of 1000 actinobacteria strains.</title>
        <authorList>
            <person name="Klenk H.-P."/>
        </authorList>
    </citation>
    <scope>NUCLEOTIDE SEQUENCE [LARGE SCALE GENOMIC DNA]</scope>
    <source>
        <strain evidence="2 3">DSM 19828</strain>
    </source>
</reference>
<dbReference type="InterPro" id="IPR029068">
    <property type="entry name" value="Glyas_Bleomycin-R_OHBP_Dase"/>
</dbReference>
<accession>A0A542ED58</accession>
<gene>
    <name evidence="2" type="ORF">FB459_0617</name>
</gene>